<accession>A0AAP9J0G6</accession>
<reference evidence="2 5" key="2">
    <citation type="submission" date="2022-05" db="EMBL/GenBank/DDBJ databases">
        <title>Genome Sequencing of Bee-Associated Microbes.</title>
        <authorList>
            <person name="Dunlap C."/>
        </authorList>
    </citation>
    <scope>NUCLEOTIDE SEQUENCE [LARGE SCALE GENOMIC DNA]</scope>
    <source>
        <strain evidence="2 5">NRRL B-14613</strain>
    </source>
</reference>
<keyword evidence="1" id="KW-0175">Coiled coil</keyword>
<gene>
    <name evidence="3" type="ORF">FLT43_07785</name>
    <name evidence="2" type="ORF">M5W83_01550</name>
</gene>
<protein>
    <submittedName>
        <fullName evidence="3">Uncharacterized protein</fullName>
    </submittedName>
</protein>
<dbReference type="Proteomes" id="UP001209276">
    <property type="component" value="Unassembled WGS sequence"/>
</dbReference>
<evidence type="ECO:0000313" key="4">
    <source>
        <dbReference type="Proteomes" id="UP000315377"/>
    </source>
</evidence>
<dbReference type="EMBL" id="JAMDMM010000004">
    <property type="protein sequence ID" value="MCY9605865.1"/>
    <property type="molecule type" value="Genomic_DNA"/>
</dbReference>
<proteinExistence type="predicted"/>
<name>A0AAP9J0G6_PANTH</name>
<sequence>MFHFSKEITDYFMKFLSGGIHVEELEQWIYDKNFLSELGNNTYEFFISLDFHSLCTEKDLTQYILSLYEEKSIDVQRERINWIVSGMVDGSYDLILGCAELSQLRSFDKRYEYIPILFVGYDSVVEDINHRYNHLIEEEKREMERLINLYKREIDNLSKDFFKVRMPQSFSSILNQNIGYSVINESFTSWDDYERFEGKKTFRIYSTSRFLDYISNAAFASQEYPGPYLHYGIVDHIVNVVTISEPKVREIHRQ</sequence>
<dbReference type="GeneID" id="76995874"/>
<dbReference type="EMBL" id="CP041405">
    <property type="protein sequence ID" value="QDM43417.1"/>
    <property type="molecule type" value="Genomic_DNA"/>
</dbReference>
<feature type="coiled-coil region" evidence="1">
    <location>
        <begin position="129"/>
        <end position="160"/>
    </location>
</feature>
<dbReference type="RefSeq" id="WP_087442252.1">
    <property type="nucleotide sequence ID" value="NZ_CABMNB010000025.1"/>
</dbReference>
<reference evidence="3 4" key="1">
    <citation type="submission" date="2019-07" db="EMBL/GenBank/DDBJ databases">
        <title>Paenibacillus thiaminolyticus NRRL B-4156.</title>
        <authorList>
            <person name="Hehnly C."/>
            <person name="Zhang L."/>
        </authorList>
    </citation>
    <scope>NUCLEOTIDE SEQUENCE [LARGE SCALE GENOMIC DNA]</scope>
    <source>
        <strain evidence="3 4">NRRL B-4156</strain>
    </source>
</reference>
<evidence type="ECO:0000313" key="3">
    <source>
        <dbReference type="EMBL" id="QDM43417.1"/>
    </source>
</evidence>
<organism evidence="3 4">
    <name type="scientific">Paenibacillus thiaminolyticus</name>
    <name type="common">Bacillus thiaminolyticus</name>
    <dbReference type="NCBI Taxonomy" id="49283"/>
    <lineage>
        <taxon>Bacteria</taxon>
        <taxon>Bacillati</taxon>
        <taxon>Bacillota</taxon>
        <taxon>Bacilli</taxon>
        <taxon>Bacillales</taxon>
        <taxon>Paenibacillaceae</taxon>
        <taxon>Paenibacillus</taxon>
    </lineage>
</organism>
<evidence type="ECO:0000256" key="1">
    <source>
        <dbReference type="SAM" id="Coils"/>
    </source>
</evidence>
<dbReference type="AlphaFoldDB" id="A0AAP9J0G6"/>
<keyword evidence="5" id="KW-1185">Reference proteome</keyword>
<evidence type="ECO:0000313" key="2">
    <source>
        <dbReference type="EMBL" id="MCY9605865.1"/>
    </source>
</evidence>
<evidence type="ECO:0000313" key="5">
    <source>
        <dbReference type="Proteomes" id="UP001209276"/>
    </source>
</evidence>
<dbReference type="Proteomes" id="UP000315377">
    <property type="component" value="Chromosome"/>
</dbReference>